<protein>
    <recommendedName>
        <fullName evidence="3">histidine kinase</fullName>
        <ecNumber evidence="3">2.7.13.3</ecNumber>
    </recommendedName>
</protein>
<dbReference type="EMBL" id="SMYL01000003">
    <property type="protein sequence ID" value="TDK66377.1"/>
    <property type="molecule type" value="Genomic_DNA"/>
</dbReference>
<evidence type="ECO:0000256" key="4">
    <source>
        <dbReference type="ARBA" id="ARBA00022553"/>
    </source>
</evidence>
<dbReference type="Proteomes" id="UP000294829">
    <property type="component" value="Unassembled WGS sequence"/>
</dbReference>
<evidence type="ECO:0000256" key="7">
    <source>
        <dbReference type="ARBA" id="ARBA00022777"/>
    </source>
</evidence>
<gene>
    <name evidence="13" type="ORF">E2I14_07840</name>
</gene>
<dbReference type="Pfam" id="PF00672">
    <property type="entry name" value="HAMP"/>
    <property type="match status" value="1"/>
</dbReference>
<proteinExistence type="predicted"/>
<feature type="domain" description="HAMP" evidence="12">
    <location>
        <begin position="214"/>
        <end position="267"/>
    </location>
</feature>
<organism evidence="13 14">
    <name type="scientific">Sapientia aquatica</name>
    <dbReference type="NCBI Taxonomy" id="1549640"/>
    <lineage>
        <taxon>Bacteria</taxon>
        <taxon>Pseudomonadati</taxon>
        <taxon>Pseudomonadota</taxon>
        <taxon>Betaproteobacteria</taxon>
        <taxon>Burkholderiales</taxon>
        <taxon>Oxalobacteraceae</taxon>
        <taxon>Sapientia</taxon>
    </lineage>
</organism>
<dbReference type="Pfam" id="PF00512">
    <property type="entry name" value="HisKA"/>
    <property type="match status" value="1"/>
</dbReference>
<dbReference type="EC" id="2.7.13.3" evidence="3"/>
<sequence length="489" mass="54393">MAIITSFRTRIFFITASVVMLTLAGVIYFGWINIVRYETARFEERLCYETRRISQSDNDHQPLLQLSVDITHKLGLNNLDDIYFRRNLRGGSEQFHSANWGGDFETAILSGAKFVAVSNLISAKASEGSTSSLVSTARGPSNFNAAPTCNIAGWVVDGTDWKGAQVEINQIQATLIAKGDGLQQPIRAMALEILKNLILPALTLVLLAAAIITYYTLTPLKRLRIGMLSVNTTTLSQKLPIKGEDREFRELTDSFNVMLGRLDSAVQQANRFSADASHELKTPLTILQTTIERFIRQSNDSEISSQLSGMLSHVIRLGAITRKLLLLSQAAAGSLVLNMKEVAIGNLLNEMADDIEMVIDQRLLSREINSEINIKGDEILLQQLLNNVISNAVRYRSEQGWIRITLFREDENIVLMVANKTNLVSDADRSRFFDRFFRAEGTRNRAVDGSGLGLSVALEIARAHRGNLLLLPSPRDEVHIQVQFPAPPR</sequence>
<dbReference type="CDD" id="cd06225">
    <property type="entry name" value="HAMP"/>
    <property type="match status" value="1"/>
</dbReference>
<evidence type="ECO:0000313" key="13">
    <source>
        <dbReference type="EMBL" id="TDK66377.1"/>
    </source>
</evidence>
<evidence type="ECO:0000313" key="14">
    <source>
        <dbReference type="Proteomes" id="UP000294829"/>
    </source>
</evidence>
<dbReference type="InterPro" id="IPR003594">
    <property type="entry name" value="HATPase_dom"/>
</dbReference>
<evidence type="ECO:0000256" key="8">
    <source>
        <dbReference type="ARBA" id="ARBA00022989"/>
    </source>
</evidence>
<dbReference type="PANTHER" id="PTHR45436">
    <property type="entry name" value="SENSOR HISTIDINE KINASE YKOH"/>
    <property type="match status" value="1"/>
</dbReference>
<dbReference type="InterPro" id="IPR036890">
    <property type="entry name" value="HATPase_C_sf"/>
</dbReference>
<name>A0A4R5W2Y1_9BURK</name>
<keyword evidence="6 10" id="KW-0812">Transmembrane</keyword>
<dbReference type="PROSITE" id="PS50109">
    <property type="entry name" value="HIS_KIN"/>
    <property type="match status" value="1"/>
</dbReference>
<comment type="subcellular location">
    <subcellularLocation>
        <location evidence="2">Membrane</location>
    </subcellularLocation>
</comment>
<dbReference type="InterPro" id="IPR005467">
    <property type="entry name" value="His_kinase_dom"/>
</dbReference>
<evidence type="ECO:0000259" key="11">
    <source>
        <dbReference type="PROSITE" id="PS50109"/>
    </source>
</evidence>
<feature type="domain" description="Histidine kinase" evidence="11">
    <location>
        <begin position="275"/>
        <end position="488"/>
    </location>
</feature>
<dbReference type="GO" id="GO:0005886">
    <property type="term" value="C:plasma membrane"/>
    <property type="evidence" value="ECO:0007669"/>
    <property type="project" value="TreeGrafter"/>
</dbReference>
<feature type="transmembrane region" description="Helical" evidence="10">
    <location>
        <begin position="12"/>
        <end position="31"/>
    </location>
</feature>
<dbReference type="InterPro" id="IPR050428">
    <property type="entry name" value="TCS_sensor_his_kinase"/>
</dbReference>
<keyword evidence="5" id="KW-0808">Transferase</keyword>
<dbReference type="Gene3D" id="6.10.340.10">
    <property type="match status" value="1"/>
</dbReference>
<comment type="catalytic activity">
    <reaction evidence="1">
        <text>ATP + protein L-histidine = ADP + protein N-phospho-L-histidine.</text>
        <dbReference type="EC" id="2.7.13.3"/>
    </reaction>
</comment>
<evidence type="ECO:0000256" key="6">
    <source>
        <dbReference type="ARBA" id="ARBA00022692"/>
    </source>
</evidence>
<dbReference type="SMART" id="SM00387">
    <property type="entry name" value="HATPase_c"/>
    <property type="match status" value="1"/>
</dbReference>
<dbReference type="InterPro" id="IPR036097">
    <property type="entry name" value="HisK_dim/P_sf"/>
</dbReference>
<dbReference type="Pfam" id="PF02518">
    <property type="entry name" value="HATPase_c"/>
    <property type="match status" value="1"/>
</dbReference>
<dbReference type="InterPro" id="IPR003660">
    <property type="entry name" value="HAMP_dom"/>
</dbReference>
<dbReference type="PANTHER" id="PTHR45436:SF5">
    <property type="entry name" value="SENSOR HISTIDINE KINASE TRCS"/>
    <property type="match status" value="1"/>
</dbReference>
<dbReference type="Gene3D" id="1.10.287.130">
    <property type="match status" value="1"/>
</dbReference>
<dbReference type="SMART" id="SM00304">
    <property type="entry name" value="HAMP"/>
    <property type="match status" value="1"/>
</dbReference>
<dbReference type="Gene3D" id="3.30.565.10">
    <property type="entry name" value="Histidine kinase-like ATPase, C-terminal domain"/>
    <property type="match status" value="1"/>
</dbReference>
<dbReference type="RefSeq" id="WP_133327199.1">
    <property type="nucleotide sequence ID" value="NZ_SMYL01000003.1"/>
</dbReference>
<dbReference type="SMART" id="SM00388">
    <property type="entry name" value="HisKA"/>
    <property type="match status" value="1"/>
</dbReference>
<dbReference type="SUPFAM" id="SSF55874">
    <property type="entry name" value="ATPase domain of HSP90 chaperone/DNA topoisomerase II/histidine kinase"/>
    <property type="match status" value="1"/>
</dbReference>
<feature type="transmembrane region" description="Helical" evidence="10">
    <location>
        <begin position="197"/>
        <end position="217"/>
    </location>
</feature>
<evidence type="ECO:0000256" key="9">
    <source>
        <dbReference type="ARBA" id="ARBA00023012"/>
    </source>
</evidence>
<dbReference type="InterPro" id="IPR003661">
    <property type="entry name" value="HisK_dim/P_dom"/>
</dbReference>
<evidence type="ECO:0000256" key="2">
    <source>
        <dbReference type="ARBA" id="ARBA00004370"/>
    </source>
</evidence>
<evidence type="ECO:0000256" key="1">
    <source>
        <dbReference type="ARBA" id="ARBA00000085"/>
    </source>
</evidence>
<keyword evidence="4" id="KW-0597">Phosphoprotein</keyword>
<dbReference type="AlphaFoldDB" id="A0A4R5W2Y1"/>
<accession>A0A4R5W2Y1</accession>
<comment type="caution">
    <text evidence="13">The sequence shown here is derived from an EMBL/GenBank/DDBJ whole genome shotgun (WGS) entry which is preliminary data.</text>
</comment>
<reference evidence="13 14" key="1">
    <citation type="submission" date="2019-03" db="EMBL/GenBank/DDBJ databases">
        <title>Sapientia aquatica gen. nov., sp. nov., isolated from a crater lake.</title>
        <authorList>
            <person name="Felfoldi T."/>
            <person name="Szabo A."/>
            <person name="Toth E."/>
            <person name="Schumann P."/>
            <person name="Keki Z."/>
            <person name="Marialigeti K."/>
            <person name="Mathe I."/>
        </authorList>
    </citation>
    <scope>NUCLEOTIDE SEQUENCE [LARGE SCALE GENOMIC DNA]</scope>
    <source>
        <strain evidence="13 14">SA-152</strain>
    </source>
</reference>
<keyword evidence="10" id="KW-0472">Membrane</keyword>
<evidence type="ECO:0000256" key="5">
    <source>
        <dbReference type="ARBA" id="ARBA00022679"/>
    </source>
</evidence>
<dbReference type="GO" id="GO:0000155">
    <property type="term" value="F:phosphorelay sensor kinase activity"/>
    <property type="evidence" value="ECO:0007669"/>
    <property type="project" value="InterPro"/>
</dbReference>
<keyword evidence="8 10" id="KW-1133">Transmembrane helix</keyword>
<dbReference type="PROSITE" id="PS50885">
    <property type="entry name" value="HAMP"/>
    <property type="match status" value="1"/>
</dbReference>
<evidence type="ECO:0000259" key="12">
    <source>
        <dbReference type="PROSITE" id="PS50885"/>
    </source>
</evidence>
<keyword evidence="9" id="KW-0902">Two-component regulatory system</keyword>
<dbReference type="CDD" id="cd00082">
    <property type="entry name" value="HisKA"/>
    <property type="match status" value="1"/>
</dbReference>
<evidence type="ECO:0000256" key="10">
    <source>
        <dbReference type="SAM" id="Phobius"/>
    </source>
</evidence>
<evidence type="ECO:0000256" key="3">
    <source>
        <dbReference type="ARBA" id="ARBA00012438"/>
    </source>
</evidence>
<dbReference type="SUPFAM" id="SSF47384">
    <property type="entry name" value="Homodimeric domain of signal transducing histidine kinase"/>
    <property type="match status" value="1"/>
</dbReference>
<dbReference type="OrthoDB" id="9786919at2"/>
<keyword evidence="14" id="KW-1185">Reference proteome</keyword>
<keyword evidence="7" id="KW-0418">Kinase</keyword>